<dbReference type="InterPro" id="IPR036691">
    <property type="entry name" value="Endo/exonu/phosph_ase_sf"/>
</dbReference>
<comment type="caution">
    <text evidence="1">The sequence shown here is derived from an EMBL/GenBank/DDBJ whole genome shotgun (WGS) entry which is preliminary data.</text>
</comment>
<dbReference type="Gene3D" id="3.60.10.10">
    <property type="entry name" value="Endonuclease/exonuclease/phosphatase"/>
    <property type="match status" value="1"/>
</dbReference>
<dbReference type="PANTHER" id="PTHR33710:SF77">
    <property type="entry name" value="DNASE I-LIKE SUPERFAMILY PROTEIN"/>
    <property type="match status" value="1"/>
</dbReference>
<sequence length="156" mass="17966">MERTGGVGCDFKRINWFNDCVNECGLSDLDSLGPKFTWKGPLMPGCSRLYERLDRAFVNNHFLAEMDECVLKVLPRTLFSDHNPLLLSLSVQQVAQIPISICKEVEKIQMNFIWGHSESQYGFHPIGWNQLLWSKDPRGVLDLKDFPFSMRLMEPS</sequence>
<dbReference type="PANTHER" id="PTHR33710">
    <property type="entry name" value="BNAC02G09200D PROTEIN"/>
    <property type="match status" value="1"/>
</dbReference>
<dbReference type="SUPFAM" id="SSF56219">
    <property type="entry name" value="DNase I-like"/>
    <property type="match status" value="1"/>
</dbReference>
<protein>
    <submittedName>
        <fullName evidence="1">Uncharacterized protein</fullName>
    </submittedName>
</protein>
<organism evidence="1 2">
    <name type="scientific">Acacia crassicarpa</name>
    <name type="common">northern wattle</name>
    <dbReference type="NCBI Taxonomy" id="499986"/>
    <lineage>
        <taxon>Eukaryota</taxon>
        <taxon>Viridiplantae</taxon>
        <taxon>Streptophyta</taxon>
        <taxon>Embryophyta</taxon>
        <taxon>Tracheophyta</taxon>
        <taxon>Spermatophyta</taxon>
        <taxon>Magnoliopsida</taxon>
        <taxon>eudicotyledons</taxon>
        <taxon>Gunneridae</taxon>
        <taxon>Pentapetalae</taxon>
        <taxon>rosids</taxon>
        <taxon>fabids</taxon>
        <taxon>Fabales</taxon>
        <taxon>Fabaceae</taxon>
        <taxon>Caesalpinioideae</taxon>
        <taxon>mimosoid clade</taxon>
        <taxon>Acacieae</taxon>
        <taxon>Acacia</taxon>
    </lineage>
</organism>
<dbReference type="EMBL" id="JAWXYG010000013">
    <property type="protein sequence ID" value="KAK4255931.1"/>
    <property type="molecule type" value="Genomic_DNA"/>
</dbReference>
<dbReference type="AlphaFoldDB" id="A0AAE1ISH4"/>
<gene>
    <name evidence="1" type="ORF">QN277_008858</name>
</gene>
<evidence type="ECO:0000313" key="2">
    <source>
        <dbReference type="Proteomes" id="UP001293593"/>
    </source>
</evidence>
<dbReference type="Proteomes" id="UP001293593">
    <property type="component" value="Unassembled WGS sequence"/>
</dbReference>
<reference evidence="1" key="1">
    <citation type="submission" date="2023-10" db="EMBL/GenBank/DDBJ databases">
        <title>Chromosome-level genome of the transformable northern wattle, Acacia crassicarpa.</title>
        <authorList>
            <person name="Massaro I."/>
            <person name="Sinha N.R."/>
            <person name="Poethig S."/>
            <person name="Leichty A.R."/>
        </authorList>
    </citation>
    <scope>NUCLEOTIDE SEQUENCE</scope>
    <source>
        <strain evidence="1">Acra3RX</strain>
        <tissue evidence="1">Leaf</tissue>
    </source>
</reference>
<evidence type="ECO:0000313" key="1">
    <source>
        <dbReference type="EMBL" id="KAK4255931.1"/>
    </source>
</evidence>
<name>A0AAE1ISH4_9FABA</name>
<proteinExistence type="predicted"/>
<keyword evidence="2" id="KW-1185">Reference proteome</keyword>
<accession>A0AAE1ISH4</accession>